<evidence type="ECO:0000313" key="1">
    <source>
        <dbReference type="EMBL" id="PHP27995.1"/>
    </source>
</evidence>
<dbReference type="EMBL" id="NQWH01000010">
    <property type="protein sequence ID" value="PHP27995.1"/>
    <property type="molecule type" value="Genomic_DNA"/>
</dbReference>
<dbReference type="OrthoDB" id="7768569at2"/>
<gene>
    <name evidence="1" type="ORF">CJ301_08395</name>
</gene>
<comment type="caution">
    <text evidence="1">The sequence shown here is derived from an EMBL/GenBank/DDBJ whole genome shotgun (WGS) entry which is preliminary data.</text>
</comment>
<organism evidence="1 2">
    <name type="scientific">Limimaricola cinnabarinus</name>
    <dbReference type="NCBI Taxonomy" id="1125964"/>
    <lineage>
        <taxon>Bacteria</taxon>
        <taxon>Pseudomonadati</taxon>
        <taxon>Pseudomonadota</taxon>
        <taxon>Alphaproteobacteria</taxon>
        <taxon>Rhodobacterales</taxon>
        <taxon>Paracoccaceae</taxon>
        <taxon>Limimaricola</taxon>
    </lineage>
</organism>
<keyword evidence="2" id="KW-1185">Reference proteome</keyword>
<evidence type="ECO:0000313" key="2">
    <source>
        <dbReference type="Proteomes" id="UP000221860"/>
    </source>
</evidence>
<dbReference type="Proteomes" id="UP000221860">
    <property type="component" value="Unassembled WGS sequence"/>
</dbReference>
<reference evidence="1 2" key="1">
    <citation type="submission" date="2017-08" db="EMBL/GenBank/DDBJ databases">
        <title>Draft Genome Sequence of Loktanella cinnabarina Strain XM1, Isolated from Coastal Surface Water.</title>
        <authorList>
            <person name="Ma R."/>
            <person name="Wang J."/>
            <person name="Wang Q."/>
            <person name="Ma Z."/>
            <person name="Li J."/>
            <person name="Chen L."/>
        </authorList>
    </citation>
    <scope>NUCLEOTIDE SEQUENCE [LARGE SCALE GENOMIC DNA]</scope>
    <source>
        <strain evidence="1 2">XM1</strain>
    </source>
</reference>
<dbReference type="AlphaFoldDB" id="A0A2G1MGV6"/>
<sequence>MSLFLAGQPDPEAVEAALKAETVSLLLLLELQFASGTKYLSNSNVPFVDAEWGHEWQGMGDMVSIAEISGGAEEMAPLVEYQLALPYELLAPDERGVSGKGRIPALIGSPGEYLNRAAILWGQILDRRATDAHGRPLPVGVPFAIHTGLMDRVKASFGPLQARLTLPVEGPLSRKGAPVYGMLTPRDQARRHPGDQGLRFVPEVINTDVTWTTW</sequence>
<proteinExistence type="predicted"/>
<name>A0A2G1MGV6_9RHOB</name>
<dbReference type="RefSeq" id="WP_099276271.1">
    <property type="nucleotide sequence ID" value="NZ_KZ304956.1"/>
</dbReference>
<protein>
    <submittedName>
        <fullName evidence="1">Uncharacterized protein</fullName>
    </submittedName>
</protein>
<accession>A0A2G1MGV6</accession>